<dbReference type="PANTHER" id="PTHR30055:SF146">
    <property type="entry name" value="HTH-TYPE TRANSCRIPTIONAL DUAL REGULATOR CECR"/>
    <property type="match status" value="1"/>
</dbReference>
<name>A0A0P8BQS9_9CYAN</name>
<dbReference type="InterPro" id="IPR009057">
    <property type="entry name" value="Homeodomain-like_sf"/>
</dbReference>
<dbReference type="FunFam" id="1.10.10.60:FF:000141">
    <property type="entry name" value="TetR family transcriptional regulator"/>
    <property type="match status" value="1"/>
</dbReference>
<dbReference type="GO" id="GO:0045892">
    <property type="term" value="P:negative regulation of DNA-templated transcription"/>
    <property type="evidence" value="ECO:0007669"/>
    <property type="project" value="UniProtKB-ARBA"/>
</dbReference>
<accession>A0A0P8BQS9</accession>
<dbReference type="PROSITE" id="PS01081">
    <property type="entry name" value="HTH_TETR_1"/>
    <property type="match status" value="1"/>
</dbReference>
<evidence type="ECO:0000256" key="4">
    <source>
        <dbReference type="PROSITE-ProRule" id="PRU00335"/>
    </source>
</evidence>
<comment type="caution">
    <text evidence="6">The sequence shown here is derived from an EMBL/GenBank/DDBJ whole genome shotgun (WGS) entry which is preliminary data.</text>
</comment>
<keyword evidence="3" id="KW-0804">Transcription</keyword>
<dbReference type="Proteomes" id="UP000050465">
    <property type="component" value="Unassembled WGS sequence"/>
</dbReference>
<dbReference type="GO" id="GO:0003700">
    <property type="term" value="F:DNA-binding transcription factor activity"/>
    <property type="evidence" value="ECO:0007669"/>
    <property type="project" value="TreeGrafter"/>
</dbReference>
<dbReference type="InterPro" id="IPR039536">
    <property type="entry name" value="TetR_C_Proteobacteria"/>
</dbReference>
<organism evidence="6 7">
    <name type="scientific">Phormidesmis priestleyi Ana</name>
    <dbReference type="NCBI Taxonomy" id="1666911"/>
    <lineage>
        <taxon>Bacteria</taxon>
        <taxon>Bacillati</taxon>
        <taxon>Cyanobacteriota</taxon>
        <taxon>Cyanophyceae</taxon>
        <taxon>Leptolyngbyales</taxon>
        <taxon>Leptolyngbyaceae</taxon>
        <taxon>Phormidesmis</taxon>
    </lineage>
</organism>
<dbReference type="Pfam" id="PF14246">
    <property type="entry name" value="TetR_C_7"/>
    <property type="match status" value="1"/>
</dbReference>
<dbReference type="InterPro" id="IPR023772">
    <property type="entry name" value="DNA-bd_HTH_TetR-type_CS"/>
</dbReference>
<evidence type="ECO:0000256" key="3">
    <source>
        <dbReference type="ARBA" id="ARBA00023163"/>
    </source>
</evidence>
<proteinExistence type="predicted"/>
<dbReference type="PATRIC" id="fig|1666911.3.peg.5065"/>
<feature type="domain" description="HTH tetR-type" evidence="5">
    <location>
        <begin position="1"/>
        <end position="50"/>
    </location>
</feature>
<dbReference type="Pfam" id="PF00440">
    <property type="entry name" value="TetR_N"/>
    <property type="match status" value="1"/>
</dbReference>
<evidence type="ECO:0000313" key="7">
    <source>
        <dbReference type="Proteomes" id="UP000050465"/>
    </source>
</evidence>
<dbReference type="Gene3D" id="1.10.357.10">
    <property type="entry name" value="Tetracycline Repressor, domain 2"/>
    <property type="match status" value="1"/>
</dbReference>
<dbReference type="SUPFAM" id="SSF48498">
    <property type="entry name" value="Tetracyclin repressor-like, C-terminal domain"/>
    <property type="match status" value="1"/>
</dbReference>
<keyword evidence="1" id="KW-0805">Transcription regulation</keyword>
<keyword evidence="2 4" id="KW-0238">DNA-binding</keyword>
<feature type="DNA-binding region" description="H-T-H motif" evidence="4">
    <location>
        <begin position="13"/>
        <end position="32"/>
    </location>
</feature>
<dbReference type="InterPro" id="IPR036271">
    <property type="entry name" value="Tet_transcr_reg_TetR-rel_C_sf"/>
</dbReference>
<dbReference type="InterPro" id="IPR001647">
    <property type="entry name" value="HTH_TetR"/>
</dbReference>
<evidence type="ECO:0000313" key="6">
    <source>
        <dbReference type="EMBL" id="KPQ36337.1"/>
    </source>
</evidence>
<reference evidence="6 7" key="1">
    <citation type="submission" date="2015-09" db="EMBL/GenBank/DDBJ databases">
        <title>Identification and resolution of microdiversity through metagenomic sequencing of parallel consortia.</title>
        <authorList>
            <person name="Nelson W.C."/>
            <person name="Romine M.F."/>
            <person name="Lindemann S.R."/>
        </authorList>
    </citation>
    <scope>NUCLEOTIDE SEQUENCE [LARGE SCALE GENOMIC DNA]</scope>
    <source>
        <strain evidence="6">Ana</strain>
    </source>
</reference>
<evidence type="ECO:0000256" key="1">
    <source>
        <dbReference type="ARBA" id="ARBA00023015"/>
    </source>
</evidence>
<protein>
    <submittedName>
        <fullName evidence="6">TetR family transcriptional regulator</fullName>
    </submittedName>
</protein>
<dbReference type="EMBL" id="LJZR01000007">
    <property type="protein sequence ID" value="KPQ36337.1"/>
    <property type="molecule type" value="Genomic_DNA"/>
</dbReference>
<dbReference type="PANTHER" id="PTHR30055">
    <property type="entry name" value="HTH-TYPE TRANSCRIPTIONAL REGULATOR RUTR"/>
    <property type="match status" value="1"/>
</dbReference>
<dbReference type="AlphaFoldDB" id="A0A0P8BQS9"/>
<dbReference type="STRING" id="1666911.HLUCCA11_07315"/>
<sequence length="181" mass="19881">MQEFLANGYAATSMDRVAATAGVSKATVYSHFQDKASLFAALVQELAEEKFRTVFDPRDHNALKGEPRQVLSELAEKVLDDAAQDSQFCEFMRLIVGESGRFPELAAPYVQNVAKPLLDALARYLASCPELQLADPEATARVFIGTLIYFVLLQRVLGGKDSLPMESDRIVTTLIDLIVPA</sequence>
<evidence type="ECO:0000256" key="2">
    <source>
        <dbReference type="ARBA" id="ARBA00023125"/>
    </source>
</evidence>
<gene>
    <name evidence="6" type="ORF">HLUCCA11_07315</name>
</gene>
<dbReference type="SUPFAM" id="SSF46689">
    <property type="entry name" value="Homeodomain-like"/>
    <property type="match status" value="1"/>
</dbReference>
<dbReference type="InterPro" id="IPR050109">
    <property type="entry name" value="HTH-type_TetR-like_transc_reg"/>
</dbReference>
<evidence type="ECO:0000259" key="5">
    <source>
        <dbReference type="PROSITE" id="PS50977"/>
    </source>
</evidence>
<dbReference type="PROSITE" id="PS50977">
    <property type="entry name" value="HTH_TETR_2"/>
    <property type="match status" value="1"/>
</dbReference>
<dbReference type="GO" id="GO:0000976">
    <property type="term" value="F:transcription cis-regulatory region binding"/>
    <property type="evidence" value="ECO:0007669"/>
    <property type="project" value="TreeGrafter"/>
</dbReference>